<dbReference type="CDD" id="cd23458">
    <property type="entry name" value="beta-trefoil_Ricin_AgaB34-like"/>
    <property type="match status" value="1"/>
</dbReference>
<dbReference type="GO" id="GO:0016787">
    <property type="term" value="F:hydrolase activity"/>
    <property type="evidence" value="ECO:0007669"/>
    <property type="project" value="UniProtKB-KW"/>
</dbReference>
<dbReference type="InterPro" id="IPR000772">
    <property type="entry name" value="Ricin_B_lectin"/>
</dbReference>
<dbReference type="RefSeq" id="WP_352886625.1">
    <property type="nucleotide sequence ID" value="NZ_JBEPIJ010000001.1"/>
</dbReference>
<feature type="chain" id="PRO_5047182909" evidence="1">
    <location>
        <begin position="34"/>
        <end position="460"/>
    </location>
</feature>
<keyword evidence="3" id="KW-0378">Hydrolase</keyword>
<organism evidence="3 4">
    <name type="scientific">Sinimarinibacterium thermocellulolyticum</name>
    <dbReference type="NCBI Taxonomy" id="3170016"/>
    <lineage>
        <taxon>Bacteria</taxon>
        <taxon>Pseudomonadati</taxon>
        <taxon>Pseudomonadota</taxon>
        <taxon>Gammaproteobacteria</taxon>
        <taxon>Nevskiales</taxon>
        <taxon>Nevskiaceae</taxon>
        <taxon>Sinimarinibacterium</taxon>
    </lineage>
</organism>
<comment type="caution">
    <text evidence="3">The sequence shown here is derived from an EMBL/GenBank/DDBJ whole genome shotgun (WGS) entry which is preliminary data.</text>
</comment>
<keyword evidence="4" id="KW-1185">Reference proteome</keyword>
<name>A0ABV2A662_9GAMM</name>
<dbReference type="Gene3D" id="2.80.10.50">
    <property type="match status" value="3"/>
</dbReference>
<dbReference type="Pfam" id="PF00652">
    <property type="entry name" value="Ricin_B_lectin"/>
    <property type="match status" value="1"/>
</dbReference>
<feature type="domain" description="Ricin B lectin" evidence="2">
    <location>
        <begin position="32"/>
        <end position="169"/>
    </location>
</feature>
<dbReference type="SMART" id="SM00458">
    <property type="entry name" value="RICIN"/>
    <property type="match status" value="1"/>
</dbReference>
<dbReference type="InterPro" id="IPR000073">
    <property type="entry name" value="AB_hydrolase_1"/>
</dbReference>
<gene>
    <name evidence="3" type="ORF">ABSH63_01195</name>
</gene>
<dbReference type="Proteomes" id="UP001465331">
    <property type="component" value="Unassembled WGS sequence"/>
</dbReference>
<sequence length="460" mass="50264">MKAYIESVGSLVRWGAAAVVAAAALLASPPTQAENRFIAQHSGKCLDVADWSTANGGNIHQWACTGNANQRWRLEQTRDGYHRLVSEHSGKCLDVAGWSTANGGNIHQWACTGNANQNWHVEYAGHGWYLLRSEHSGKCVDVSGPSTNNGANVHQWDCHGGPNQRFRILNSGNYTQTRHPIVLVHGISGFNKLGGVFNYFFAIPYQLERSHATVRVASVSAFNSSEQRGQELLNQIEGWGFPRVNLIGHSQGAPTSRYAAAIRPDRVASVTSVNGVNKGSRVADVIRGIVPPGSRFEGSAADVANRVGQLINILTGRWHDQNSLASLISLSTPGTTEFNNRYPRGVNRSAYCAGGGEWEAWASDPWGNWHHQRYYSWMGNTASTNGWDVTDPLLSFTGTVFDLPNDGLVDVCSAAFGQVIRDDYHLNHIDAVNHLFGINGWTDPVALYRQHANRLKNAGL</sequence>
<dbReference type="EMBL" id="JBEPIJ010000001">
    <property type="protein sequence ID" value="MES0872629.1"/>
    <property type="molecule type" value="Genomic_DNA"/>
</dbReference>
<evidence type="ECO:0000313" key="4">
    <source>
        <dbReference type="Proteomes" id="UP001465331"/>
    </source>
</evidence>
<accession>A0ABV2A662</accession>
<evidence type="ECO:0000256" key="1">
    <source>
        <dbReference type="SAM" id="SignalP"/>
    </source>
</evidence>
<protein>
    <submittedName>
        <fullName evidence="3">Alpha/beta fold hydrolase</fullName>
    </submittedName>
</protein>
<dbReference type="PROSITE" id="PS50231">
    <property type="entry name" value="RICIN_B_LECTIN"/>
    <property type="match status" value="1"/>
</dbReference>
<keyword evidence="1" id="KW-0732">Signal</keyword>
<dbReference type="Pfam" id="PF00561">
    <property type="entry name" value="Abhydrolase_1"/>
    <property type="match status" value="1"/>
</dbReference>
<dbReference type="SUPFAM" id="SSF53474">
    <property type="entry name" value="alpha/beta-Hydrolases"/>
    <property type="match status" value="1"/>
</dbReference>
<dbReference type="SUPFAM" id="SSF50370">
    <property type="entry name" value="Ricin B-like lectins"/>
    <property type="match status" value="1"/>
</dbReference>
<feature type="signal peptide" evidence="1">
    <location>
        <begin position="1"/>
        <end position="33"/>
    </location>
</feature>
<dbReference type="InterPro" id="IPR029058">
    <property type="entry name" value="AB_hydrolase_fold"/>
</dbReference>
<dbReference type="InterPro" id="IPR035992">
    <property type="entry name" value="Ricin_B-like_lectins"/>
</dbReference>
<reference evidence="3 4" key="1">
    <citation type="submission" date="2024-06" db="EMBL/GenBank/DDBJ databases">
        <authorList>
            <person name="Li Z."/>
            <person name="Jiang Y."/>
        </authorList>
    </citation>
    <scope>NUCLEOTIDE SEQUENCE [LARGE SCALE GENOMIC DNA]</scope>
    <source>
        <strain evidence="3 4">HSW-8</strain>
    </source>
</reference>
<evidence type="ECO:0000259" key="2">
    <source>
        <dbReference type="SMART" id="SM00458"/>
    </source>
</evidence>
<dbReference type="Gene3D" id="3.40.50.1820">
    <property type="entry name" value="alpha/beta hydrolase"/>
    <property type="match status" value="1"/>
</dbReference>
<evidence type="ECO:0000313" key="3">
    <source>
        <dbReference type="EMBL" id="MES0872629.1"/>
    </source>
</evidence>
<proteinExistence type="predicted"/>